<evidence type="ECO:0000313" key="3">
    <source>
        <dbReference type="EMBL" id="RHX99612.1"/>
    </source>
</evidence>
<evidence type="ECO:0000313" key="6">
    <source>
        <dbReference type="Proteomes" id="UP000275652"/>
    </source>
</evidence>
<dbReference type="Proteomes" id="UP000265427">
    <property type="component" value="Unassembled WGS sequence"/>
</dbReference>
<dbReference type="EMBL" id="QUSZ01009048">
    <property type="protein sequence ID" value="RHX99612.1"/>
    <property type="molecule type" value="Genomic_DNA"/>
</dbReference>
<sequence length="268" mass="30622">MDFRTNLDDDDPAVRLELETHSMRIIDDVEEDPLDAYMKTIAVDDASSHDSAFPRELPRPRREVVSITASVTKNRRYQKLQELLHASDYFSDENMELRHPGLFHLHLGNYLPTPPAPAQPTADQSKLSEFLIASIQKRDLEERKAHEESLWGSSFKRSAKPVAIDDPVEDDEHNHAFQEEMDSDDDGDEEDRLSSDDEAELSVAERRATLVDVMAQRFMHGLDVGFIKYDEIDTNDLLDLNPLALQDLEDEYFTTTTIDDDDDGDSIK</sequence>
<dbReference type="Proteomes" id="UP000275652">
    <property type="component" value="Unassembled WGS sequence"/>
</dbReference>
<protein>
    <recommendedName>
        <fullName evidence="2">CCD97-like C-terminal domain-containing protein</fullName>
    </recommendedName>
</protein>
<evidence type="ECO:0000313" key="5">
    <source>
        <dbReference type="Proteomes" id="UP000265427"/>
    </source>
</evidence>
<dbReference type="AlphaFoldDB" id="A0A396ZVK6"/>
<reference evidence="3 5" key="2">
    <citation type="submission" date="2018-08" db="EMBL/GenBank/DDBJ databases">
        <title>Aphanomyces genome sequencing and annotation.</title>
        <authorList>
            <person name="Minardi D."/>
            <person name="Oidtmann B."/>
            <person name="Van Der Giezen M."/>
            <person name="Studholme D.J."/>
        </authorList>
    </citation>
    <scope>NUCLEOTIDE SEQUENCE [LARGE SCALE GENOMIC DNA]</scope>
    <source>
        <strain evidence="3 5">Kv</strain>
    </source>
</reference>
<dbReference type="EMBL" id="QUTI01014256">
    <property type="protein sequence ID" value="RLO12170.1"/>
    <property type="molecule type" value="Genomic_DNA"/>
</dbReference>
<comment type="caution">
    <text evidence="3">The sequence shown here is derived from an EMBL/GenBank/DDBJ whole genome shotgun (WGS) entry which is preliminary data.</text>
</comment>
<accession>A0A396ZVK6</accession>
<feature type="domain" description="CCD97-like C-terminal" evidence="2">
    <location>
        <begin position="74"/>
        <end position="254"/>
    </location>
</feature>
<dbReference type="VEuPathDB" id="FungiDB:H257_06037"/>
<proteinExistence type="predicted"/>
<reference evidence="4 6" key="1">
    <citation type="journal article" date="2018" name="J. Invertebr. Pathol.">
        <title>New genotyping method for the causative agent of crayfish plague (Aphanomyces astaci) based on whole genome data.</title>
        <authorList>
            <person name="Minardi D."/>
            <person name="Studholme D.J."/>
            <person name="van der Giezen M."/>
            <person name="Pretto T."/>
            <person name="Oidtmann B."/>
        </authorList>
    </citation>
    <scope>NUCLEOTIDE SEQUENCE [LARGE SCALE GENOMIC DNA]</scope>
    <source>
        <strain evidence="4 6">KB13</strain>
    </source>
</reference>
<dbReference type="PANTHER" id="PTHR31840:SF1">
    <property type="entry name" value="COILED-COIL DOMAIN-CONTAINING PROTEIN 97"/>
    <property type="match status" value="1"/>
</dbReference>
<feature type="compositionally biased region" description="Acidic residues" evidence="1">
    <location>
        <begin position="179"/>
        <end position="200"/>
    </location>
</feature>
<evidence type="ECO:0000259" key="2">
    <source>
        <dbReference type="Pfam" id="PF09747"/>
    </source>
</evidence>
<name>A0A396ZVK6_APHAT</name>
<dbReference type="PANTHER" id="PTHR31840">
    <property type="entry name" value="COILED-COIL DOMAIN-CONTAINING PROTEIN 97"/>
    <property type="match status" value="1"/>
</dbReference>
<dbReference type="Pfam" id="PF09747">
    <property type="entry name" value="CCD97-like_C"/>
    <property type="match status" value="1"/>
</dbReference>
<dbReference type="InterPro" id="IPR040233">
    <property type="entry name" value="CCD97-like_C"/>
</dbReference>
<dbReference type="InterPro" id="IPR018613">
    <property type="entry name" value="Ccdc97-like"/>
</dbReference>
<feature type="region of interest" description="Disordered" evidence="1">
    <location>
        <begin position="177"/>
        <end position="200"/>
    </location>
</feature>
<organism evidence="3 5">
    <name type="scientific">Aphanomyces astaci</name>
    <name type="common">Crayfish plague agent</name>
    <dbReference type="NCBI Taxonomy" id="112090"/>
    <lineage>
        <taxon>Eukaryota</taxon>
        <taxon>Sar</taxon>
        <taxon>Stramenopiles</taxon>
        <taxon>Oomycota</taxon>
        <taxon>Saprolegniomycetes</taxon>
        <taxon>Saprolegniales</taxon>
        <taxon>Verrucalvaceae</taxon>
        <taxon>Aphanomyces</taxon>
    </lineage>
</organism>
<evidence type="ECO:0000313" key="4">
    <source>
        <dbReference type="EMBL" id="RLO12170.1"/>
    </source>
</evidence>
<gene>
    <name evidence="4" type="ORF">DYB28_004644</name>
    <name evidence="3" type="ORF">DYB36_003267</name>
</gene>
<evidence type="ECO:0000256" key="1">
    <source>
        <dbReference type="SAM" id="MobiDB-lite"/>
    </source>
</evidence>